<dbReference type="RefSeq" id="WP_162422410.1">
    <property type="nucleotide sequence ID" value="NZ_WVIE01000005.1"/>
</dbReference>
<name>A0A8J7Z2C9_9CYAN</name>
<protein>
    <submittedName>
        <fullName evidence="1">Uncharacterized protein</fullName>
    </submittedName>
</protein>
<evidence type="ECO:0000313" key="2">
    <source>
        <dbReference type="Proteomes" id="UP000646053"/>
    </source>
</evidence>
<organism evidence="1 2">
    <name type="scientific">Myxacorys almedinensis A</name>
    <dbReference type="NCBI Taxonomy" id="2690445"/>
    <lineage>
        <taxon>Bacteria</taxon>
        <taxon>Bacillati</taxon>
        <taxon>Cyanobacteriota</taxon>
        <taxon>Cyanophyceae</taxon>
        <taxon>Leptolyngbyales</taxon>
        <taxon>Leptolyngbyaceae</taxon>
        <taxon>Myxacorys</taxon>
        <taxon>Myxacorys almedinensis</taxon>
    </lineage>
</organism>
<reference evidence="1" key="1">
    <citation type="submission" date="2019-12" db="EMBL/GenBank/DDBJ databases">
        <title>High-Quality draft genome sequences of three cyanobacteria isolated from the limestone walls of the Old Cathedral of Coimbra.</title>
        <authorList>
            <person name="Tiago I."/>
            <person name="Soares F."/>
            <person name="Portugal A."/>
        </authorList>
    </citation>
    <scope>NUCLEOTIDE SEQUENCE</scope>
    <source>
        <strain evidence="1">A</strain>
    </source>
</reference>
<evidence type="ECO:0000313" key="1">
    <source>
        <dbReference type="EMBL" id="NDJ16906.1"/>
    </source>
</evidence>
<comment type="caution">
    <text evidence="1">The sequence shown here is derived from an EMBL/GenBank/DDBJ whole genome shotgun (WGS) entry which is preliminary data.</text>
</comment>
<proteinExistence type="predicted"/>
<sequence length="77" mass="8941">MRSHRSCKCLREFELALGKDFRGRSRLEVMRSLSGSKPRSYFSLEINALRSHLAKGLKRDRCLSQYDLQKSAIAEHD</sequence>
<accession>A0A8J7Z2C9</accession>
<dbReference type="Proteomes" id="UP000646053">
    <property type="component" value="Unassembled WGS sequence"/>
</dbReference>
<gene>
    <name evidence="1" type="ORF">GS601_06325</name>
</gene>
<dbReference type="AlphaFoldDB" id="A0A8J7Z2C9"/>
<dbReference type="EMBL" id="WVIE01000005">
    <property type="protein sequence ID" value="NDJ16906.1"/>
    <property type="molecule type" value="Genomic_DNA"/>
</dbReference>
<keyword evidence="2" id="KW-1185">Reference proteome</keyword>